<dbReference type="Proteomes" id="UP000835052">
    <property type="component" value="Unassembled WGS sequence"/>
</dbReference>
<sequence length="94" mass="10471">MVDEYQEVVDKLCQIHADDVEKCAEILDILAIQDAKCGGRGNSAMWRMLKSLIAFDQPFKSYSEKLVLSADKMPSRPAMPLGQTMDVRPVSPKA</sequence>
<reference evidence="1" key="1">
    <citation type="submission" date="2020-10" db="EMBL/GenBank/DDBJ databases">
        <authorList>
            <person name="Kikuchi T."/>
        </authorList>
    </citation>
    <scope>NUCLEOTIDE SEQUENCE</scope>
    <source>
        <strain evidence="1">NKZ352</strain>
    </source>
</reference>
<dbReference type="AlphaFoldDB" id="A0A8S1HYK8"/>
<keyword evidence="2" id="KW-1185">Reference proteome</keyword>
<dbReference type="EMBL" id="CAJGYM010000275">
    <property type="protein sequence ID" value="CAD6200260.1"/>
    <property type="molecule type" value="Genomic_DNA"/>
</dbReference>
<accession>A0A8S1HYK8</accession>
<organism evidence="1 2">
    <name type="scientific">Caenorhabditis auriculariae</name>
    <dbReference type="NCBI Taxonomy" id="2777116"/>
    <lineage>
        <taxon>Eukaryota</taxon>
        <taxon>Metazoa</taxon>
        <taxon>Ecdysozoa</taxon>
        <taxon>Nematoda</taxon>
        <taxon>Chromadorea</taxon>
        <taxon>Rhabditida</taxon>
        <taxon>Rhabditina</taxon>
        <taxon>Rhabditomorpha</taxon>
        <taxon>Rhabditoidea</taxon>
        <taxon>Rhabditidae</taxon>
        <taxon>Peloderinae</taxon>
        <taxon>Caenorhabditis</taxon>
    </lineage>
</organism>
<proteinExistence type="predicted"/>
<evidence type="ECO:0000313" key="2">
    <source>
        <dbReference type="Proteomes" id="UP000835052"/>
    </source>
</evidence>
<name>A0A8S1HYK8_9PELO</name>
<comment type="caution">
    <text evidence="1">The sequence shown here is derived from an EMBL/GenBank/DDBJ whole genome shotgun (WGS) entry which is preliminary data.</text>
</comment>
<evidence type="ECO:0000313" key="1">
    <source>
        <dbReference type="EMBL" id="CAD6200260.1"/>
    </source>
</evidence>
<protein>
    <submittedName>
        <fullName evidence="1">Uncharacterized protein</fullName>
    </submittedName>
</protein>
<gene>
    <name evidence="1" type="ORF">CAUJ_LOCUS16157</name>
</gene>